<dbReference type="Proteomes" id="UP000242791">
    <property type="component" value="Unassembled WGS sequence"/>
</dbReference>
<dbReference type="EMBL" id="LGTZ01001140">
    <property type="protein sequence ID" value="OJD22194.1"/>
    <property type="molecule type" value="Genomic_DNA"/>
</dbReference>
<reference evidence="1 2" key="1">
    <citation type="submission" date="2015-08" db="EMBL/GenBank/DDBJ databases">
        <title>Emmonsia species relationships and genome sequence.</title>
        <authorList>
            <person name="Cuomo C.A."/>
            <person name="Schwartz I.S."/>
            <person name="Kenyon C."/>
            <person name="De Hoog G.S."/>
            <person name="Govender N.P."/>
            <person name="Botha A."/>
            <person name="Moreno L."/>
            <person name="De Vries M."/>
            <person name="Munoz J.F."/>
            <person name="Stielow J.B."/>
        </authorList>
    </citation>
    <scope>NUCLEOTIDE SEQUENCE [LARGE SCALE GENOMIC DNA]</scope>
    <source>
        <strain evidence="1 2">EI222</strain>
    </source>
</reference>
<sequence length="83" mass="9237">MSRLLADSYLTDDQSIEPPSLRLLAIHRASAHILRRSRVGKYINNILRDMEGIGVRADASTELGRIMKLRLGGWLDRAVGAHA</sequence>
<comment type="caution">
    <text evidence="1">The sequence shown here is derived from an EMBL/GenBank/DDBJ whole genome shotgun (WGS) entry which is preliminary data.</text>
</comment>
<gene>
    <name evidence="1" type="ORF">ACJ73_06461</name>
</gene>
<dbReference type="OrthoDB" id="2104739at2759"/>
<protein>
    <submittedName>
        <fullName evidence="1">Uncharacterized protein</fullName>
    </submittedName>
</protein>
<evidence type="ECO:0000313" key="2">
    <source>
        <dbReference type="Proteomes" id="UP000242791"/>
    </source>
</evidence>
<name>A0A1J9Q279_9EURO</name>
<dbReference type="AlphaFoldDB" id="A0A1J9Q279"/>
<organism evidence="1 2">
    <name type="scientific">Blastomyces percursus</name>
    <dbReference type="NCBI Taxonomy" id="1658174"/>
    <lineage>
        <taxon>Eukaryota</taxon>
        <taxon>Fungi</taxon>
        <taxon>Dikarya</taxon>
        <taxon>Ascomycota</taxon>
        <taxon>Pezizomycotina</taxon>
        <taxon>Eurotiomycetes</taxon>
        <taxon>Eurotiomycetidae</taxon>
        <taxon>Onygenales</taxon>
        <taxon>Ajellomycetaceae</taxon>
        <taxon>Blastomyces</taxon>
    </lineage>
</organism>
<dbReference type="STRING" id="1658174.A0A1J9Q279"/>
<evidence type="ECO:0000313" key="1">
    <source>
        <dbReference type="EMBL" id="OJD22194.1"/>
    </source>
</evidence>
<accession>A0A1J9Q279</accession>
<dbReference type="VEuPathDB" id="FungiDB:ACJ73_06461"/>
<keyword evidence="2" id="KW-1185">Reference proteome</keyword>
<proteinExistence type="predicted"/>